<reference evidence="2" key="1">
    <citation type="journal article" date="2019" name="Int. J. Syst. Evol. Microbiol.">
        <title>The Global Catalogue of Microorganisms (GCM) 10K type strain sequencing project: providing services to taxonomists for standard genome sequencing and annotation.</title>
        <authorList>
            <consortium name="The Broad Institute Genomics Platform"/>
            <consortium name="The Broad Institute Genome Sequencing Center for Infectious Disease"/>
            <person name="Wu L."/>
            <person name="Ma J."/>
        </authorList>
    </citation>
    <scope>NUCLEOTIDE SEQUENCE [LARGE SCALE GENOMIC DNA]</scope>
    <source>
        <strain evidence="2">CCUG 2113</strain>
    </source>
</reference>
<accession>A0ABV8DBI1</accession>
<dbReference type="EMBL" id="JBHSAJ010000037">
    <property type="protein sequence ID" value="MFC3935657.1"/>
    <property type="molecule type" value="Genomic_DNA"/>
</dbReference>
<comment type="caution">
    <text evidence="1">The sequence shown here is derived from an EMBL/GenBank/DDBJ whole genome shotgun (WGS) entry which is preliminary data.</text>
</comment>
<sequence length="88" mass="9534">MNEPIKSGDVCVVIDGIFGANSPNIGKQVTVHGLRGEHSKYGRIWLCAGKDLVTEYGAKGNSCEFAADWLQKLPEQVIEVQSEMRAAA</sequence>
<dbReference type="RefSeq" id="WP_055396565.1">
    <property type="nucleotide sequence ID" value="NZ_JAMXAX010000009.1"/>
</dbReference>
<evidence type="ECO:0000313" key="1">
    <source>
        <dbReference type="EMBL" id="MFC3935657.1"/>
    </source>
</evidence>
<evidence type="ECO:0000313" key="2">
    <source>
        <dbReference type="Proteomes" id="UP001595693"/>
    </source>
</evidence>
<organism evidence="1 2">
    <name type="scientific">Acidovorax facilis</name>
    <dbReference type="NCBI Taxonomy" id="12917"/>
    <lineage>
        <taxon>Bacteria</taxon>
        <taxon>Pseudomonadati</taxon>
        <taxon>Pseudomonadota</taxon>
        <taxon>Betaproteobacteria</taxon>
        <taxon>Burkholderiales</taxon>
        <taxon>Comamonadaceae</taxon>
        <taxon>Acidovorax</taxon>
    </lineage>
</organism>
<protein>
    <submittedName>
        <fullName evidence="1">Uncharacterized protein</fullName>
    </submittedName>
</protein>
<gene>
    <name evidence="1" type="ORF">ACFOW3_13630</name>
</gene>
<name>A0ABV8DBI1_9BURK</name>
<keyword evidence="2" id="KW-1185">Reference proteome</keyword>
<proteinExistence type="predicted"/>
<dbReference type="Proteomes" id="UP001595693">
    <property type="component" value="Unassembled WGS sequence"/>
</dbReference>